<gene>
    <name evidence="2" type="ordered locus">SiRe_0830</name>
</gene>
<sequence>MYILHAGLVAGSVVGLRVRLKNLNYNLSLNPLSGKLVKGERIISKEIDVQKSVEISEKLYHRVMLNASKTILDFIGLGSLTTFLLTSLISNPLTFNISIIVFSTIYVFISWRMSRFVYPFIKTFNSHKSSLIVKKFPLLVKLTYTLSLIILYVLFLLSFRIHFLSNLPIFLVGAYISFIGSQLITTIRFLKENSIEYVLVTSYILSGVAIIISPFHIITLLIPPLSAFLYKLIRGLRNGAR</sequence>
<protein>
    <submittedName>
        <fullName evidence="2">Uncharacterized protein</fullName>
    </submittedName>
</protein>
<keyword evidence="1" id="KW-0472">Membrane</keyword>
<feature type="transmembrane region" description="Helical" evidence="1">
    <location>
        <begin position="95"/>
        <end position="118"/>
    </location>
</feature>
<dbReference type="HOGENOM" id="CLU_1149851_0_0_2"/>
<dbReference type="AlphaFoldDB" id="F0NHA6"/>
<dbReference type="GeneID" id="12417730"/>
<feature type="transmembrane region" description="Helical" evidence="1">
    <location>
        <begin position="167"/>
        <end position="190"/>
    </location>
</feature>
<dbReference type="eggNOG" id="arCOG14401">
    <property type="taxonomic scope" value="Archaea"/>
</dbReference>
<dbReference type="Proteomes" id="UP000002664">
    <property type="component" value="Chromosome"/>
</dbReference>
<name>F0NHA6_SACI5</name>
<feature type="transmembrane region" description="Helical" evidence="1">
    <location>
        <begin position="71"/>
        <end position="89"/>
    </location>
</feature>
<keyword evidence="1" id="KW-0812">Transmembrane</keyword>
<evidence type="ECO:0000256" key="1">
    <source>
        <dbReference type="SAM" id="Phobius"/>
    </source>
</evidence>
<accession>F0NHA6</accession>
<evidence type="ECO:0000313" key="2">
    <source>
        <dbReference type="EMBL" id="ADX84905.1"/>
    </source>
</evidence>
<organism evidence="2 3">
    <name type="scientific">Saccharolobus islandicus (strain REY15A)</name>
    <name type="common">Sulfolobus islandicus</name>
    <dbReference type="NCBI Taxonomy" id="930945"/>
    <lineage>
        <taxon>Archaea</taxon>
        <taxon>Thermoproteota</taxon>
        <taxon>Thermoprotei</taxon>
        <taxon>Sulfolobales</taxon>
        <taxon>Sulfolobaceae</taxon>
        <taxon>Saccharolobus</taxon>
    </lineage>
</organism>
<keyword evidence="1" id="KW-1133">Transmembrane helix</keyword>
<keyword evidence="3" id="KW-1185">Reference proteome</keyword>
<dbReference type="EMBL" id="CP002425">
    <property type="protein sequence ID" value="ADX84905.1"/>
    <property type="molecule type" value="Genomic_DNA"/>
</dbReference>
<dbReference type="STRING" id="930945.SiRe_0830"/>
<evidence type="ECO:0000313" key="3">
    <source>
        <dbReference type="Proteomes" id="UP000002664"/>
    </source>
</evidence>
<dbReference type="KEGG" id="sir:SiRe_0830"/>
<reference evidence="2 3" key="1">
    <citation type="journal article" date="2011" name="J. Bacteriol.">
        <title>Genome analyses of icelandic strains of Sulfolobus islandicus, model organisms for genetic and virus-host interaction studies.</title>
        <authorList>
            <person name="Guo L."/>
            <person name="Brugger K."/>
            <person name="Liu C."/>
            <person name="Shah S.A."/>
            <person name="Zheng H."/>
            <person name="Zhu Y."/>
            <person name="Wang S."/>
            <person name="Lillestol R.K."/>
            <person name="Chen L."/>
            <person name="Frank J."/>
            <person name="Prangishvili D."/>
            <person name="Paulin L."/>
            <person name="She Q."/>
            <person name="Huang L."/>
            <person name="Garrett R.A."/>
        </authorList>
    </citation>
    <scope>NUCLEOTIDE SEQUENCE [LARGE SCALE GENOMIC DNA]</scope>
    <source>
        <strain evidence="2 3">REY15A</strain>
    </source>
</reference>
<feature type="transmembrane region" description="Helical" evidence="1">
    <location>
        <begin position="138"/>
        <end position="161"/>
    </location>
</feature>
<feature type="transmembrane region" description="Helical" evidence="1">
    <location>
        <begin position="197"/>
        <end position="222"/>
    </location>
</feature>
<dbReference type="RefSeq" id="WP_014513786.1">
    <property type="nucleotide sequence ID" value="NC_017276.1"/>
</dbReference>
<proteinExistence type="predicted"/>